<dbReference type="Gene3D" id="3.40.50.2000">
    <property type="entry name" value="Glycogen Phosphorylase B"/>
    <property type="match status" value="2"/>
</dbReference>
<proteinExistence type="predicted"/>
<organism evidence="3 4">
    <name type="scientific">Nocardioides marinisabuli</name>
    <dbReference type="NCBI Taxonomy" id="419476"/>
    <lineage>
        <taxon>Bacteria</taxon>
        <taxon>Bacillati</taxon>
        <taxon>Actinomycetota</taxon>
        <taxon>Actinomycetes</taxon>
        <taxon>Propionibacteriales</taxon>
        <taxon>Nocardioidaceae</taxon>
        <taxon>Nocardioides</taxon>
    </lineage>
</organism>
<reference evidence="3 4" key="1">
    <citation type="submission" date="2020-07" db="EMBL/GenBank/DDBJ databases">
        <title>Sequencing the genomes of 1000 actinobacteria strains.</title>
        <authorList>
            <person name="Klenk H.-P."/>
        </authorList>
    </citation>
    <scope>NUCLEOTIDE SEQUENCE [LARGE SCALE GENOMIC DNA]</scope>
    <source>
        <strain evidence="3 4">DSM 18965</strain>
    </source>
</reference>
<protein>
    <submittedName>
        <fullName evidence="3">Glycosyltransferase involved in cell wall biosynthesis</fullName>
    </submittedName>
</protein>
<evidence type="ECO:0000256" key="1">
    <source>
        <dbReference type="ARBA" id="ARBA00022679"/>
    </source>
</evidence>
<dbReference type="GO" id="GO:0016757">
    <property type="term" value="F:glycosyltransferase activity"/>
    <property type="evidence" value="ECO:0007669"/>
    <property type="project" value="InterPro"/>
</dbReference>
<dbReference type="Pfam" id="PF00534">
    <property type="entry name" value="Glycos_transf_1"/>
    <property type="match status" value="1"/>
</dbReference>
<evidence type="ECO:0000313" key="3">
    <source>
        <dbReference type="EMBL" id="NYD57586.1"/>
    </source>
</evidence>
<dbReference type="PANTHER" id="PTHR45947">
    <property type="entry name" value="SULFOQUINOVOSYL TRANSFERASE SQD2"/>
    <property type="match status" value="1"/>
</dbReference>
<dbReference type="AlphaFoldDB" id="A0A7Y9F1E0"/>
<keyword evidence="1 3" id="KW-0808">Transferase</keyword>
<dbReference type="SUPFAM" id="SSF53756">
    <property type="entry name" value="UDP-Glycosyltransferase/glycogen phosphorylase"/>
    <property type="match status" value="1"/>
</dbReference>
<evidence type="ECO:0000259" key="2">
    <source>
        <dbReference type="Pfam" id="PF00534"/>
    </source>
</evidence>
<gene>
    <name evidence="3" type="ORF">BKA08_001824</name>
</gene>
<dbReference type="InterPro" id="IPR050194">
    <property type="entry name" value="Glycosyltransferase_grp1"/>
</dbReference>
<feature type="domain" description="Glycosyl transferase family 1" evidence="2">
    <location>
        <begin position="83"/>
        <end position="229"/>
    </location>
</feature>
<dbReference type="InterPro" id="IPR001296">
    <property type="entry name" value="Glyco_trans_1"/>
</dbReference>
<name>A0A7Y9F1E0_9ACTN</name>
<sequence>MHAPMRYVWNPEIDARASSPFLRPARAALKSWDLQSTRWVDSFAANSSTVAARIAQIYDREAVVIPPPVDVDFFAKDLGAAQREGLVAVGRLIPYKGFDLAIRIAHSLNEQLTIVGRGPMQTNLRSLAAELGANVTFYPRASDTELRHLFRASRLLLFPTVEDFGIIPVEAQAAGTPVVGPAQGGLLDTVIQGKTGVLSSSLSLDDMVDATRTALDHAWEQEACLANARTFSRDAFSARVQDWVSSIG</sequence>
<comment type="caution">
    <text evidence="3">The sequence shown here is derived from an EMBL/GenBank/DDBJ whole genome shotgun (WGS) entry which is preliminary data.</text>
</comment>
<keyword evidence="4" id="KW-1185">Reference proteome</keyword>
<evidence type="ECO:0000313" key="4">
    <source>
        <dbReference type="Proteomes" id="UP000516957"/>
    </source>
</evidence>
<dbReference type="EMBL" id="JACCBE010000001">
    <property type="protein sequence ID" value="NYD57586.1"/>
    <property type="molecule type" value="Genomic_DNA"/>
</dbReference>
<accession>A0A7Y9F1E0</accession>
<dbReference type="Proteomes" id="UP000516957">
    <property type="component" value="Unassembled WGS sequence"/>
</dbReference>
<dbReference type="PANTHER" id="PTHR45947:SF3">
    <property type="entry name" value="SULFOQUINOVOSYL TRANSFERASE SQD2"/>
    <property type="match status" value="1"/>
</dbReference>